<evidence type="ECO:0000313" key="3">
    <source>
        <dbReference type="Proteomes" id="UP000826462"/>
    </source>
</evidence>
<gene>
    <name evidence="2" type="ORF">KZJ38_30365</name>
</gene>
<evidence type="ECO:0000256" key="1">
    <source>
        <dbReference type="SAM" id="SignalP"/>
    </source>
</evidence>
<dbReference type="RefSeq" id="WP_219800765.1">
    <property type="nucleotide sequence ID" value="NZ_CP080096.1"/>
</dbReference>
<dbReference type="EMBL" id="CP080096">
    <property type="protein sequence ID" value="QYD71335.1"/>
    <property type="molecule type" value="Genomic_DNA"/>
</dbReference>
<accession>A0ABX8UWN6</accession>
<sequence length="185" mass="18490">MSQKPTIAAVIAGAVIALAPLSPQAAQPAASAASSAAIAGVSVLQAEGTVQAVDRVAHTVTVKDAASGQATFNVNPDTTKLAELKSGDKVRVRMVRDAVITLTPHASPNTMGQNAANADPVAQNNITAEVVSVDQKSGVLALRGPKGAVFHIQASNAAQVAQLSAGTHVDVVYAPTANVSVSAAQ</sequence>
<reference evidence="2 3" key="1">
    <citation type="submission" date="2021-07" db="EMBL/GenBank/DDBJ databases">
        <title>Paraburkholderia edwinii protects Aspergillus sp. from phenazines by acting as a toxin sponge.</title>
        <authorList>
            <person name="Dahlstrom K.M."/>
            <person name="Newman D.K."/>
        </authorList>
    </citation>
    <scope>NUCLEOTIDE SEQUENCE [LARGE SCALE GENOMIC DNA]</scope>
    <source>
        <strain evidence="2 3">Pe01</strain>
    </source>
</reference>
<dbReference type="Proteomes" id="UP000826462">
    <property type="component" value="Chromosome 2"/>
</dbReference>
<protein>
    <submittedName>
        <fullName evidence="2">Uncharacterized protein</fullName>
    </submittedName>
</protein>
<feature type="chain" id="PRO_5046248560" evidence="1">
    <location>
        <begin position="26"/>
        <end position="185"/>
    </location>
</feature>
<name>A0ABX8UWN6_9BURK</name>
<keyword evidence="3" id="KW-1185">Reference proteome</keyword>
<evidence type="ECO:0000313" key="2">
    <source>
        <dbReference type="EMBL" id="QYD71335.1"/>
    </source>
</evidence>
<organism evidence="2 3">
    <name type="scientific">Paraburkholderia edwinii</name>
    <dbReference type="NCBI Taxonomy" id="2861782"/>
    <lineage>
        <taxon>Bacteria</taxon>
        <taxon>Pseudomonadati</taxon>
        <taxon>Pseudomonadota</taxon>
        <taxon>Betaproteobacteria</taxon>
        <taxon>Burkholderiales</taxon>
        <taxon>Burkholderiaceae</taxon>
        <taxon>Paraburkholderia</taxon>
    </lineage>
</organism>
<proteinExistence type="predicted"/>
<keyword evidence="1" id="KW-0732">Signal</keyword>
<feature type="signal peptide" evidence="1">
    <location>
        <begin position="1"/>
        <end position="25"/>
    </location>
</feature>